<protein>
    <recommendedName>
        <fullName evidence="4">Calcineurin-like phosphoesterase domain-containing protein</fullName>
    </recommendedName>
</protein>
<dbReference type="Gene3D" id="3.60.21.10">
    <property type="match status" value="1"/>
</dbReference>
<gene>
    <name evidence="5" type="ORF">P43SY_002464</name>
</gene>
<dbReference type="InterPro" id="IPR051558">
    <property type="entry name" value="Metallophosphoesterase_PAP"/>
</dbReference>
<dbReference type="InterPro" id="IPR004843">
    <property type="entry name" value="Calcineurin-like_PHP"/>
</dbReference>
<dbReference type="PANTHER" id="PTHR10161">
    <property type="entry name" value="TARTRATE-RESISTANT ACID PHOSPHATASE TYPE 5"/>
    <property type="match status" value="1"/>
</dbReference>
<keyword evidence="3" id="KW-0472">Membrane</keyword>
<comment type="caution">
    <text evidence="5">The sequence shown here is derived from an EMBL/GenBank/DDBJ whole genome shotgun (WGS) entry which is preliminary data.</text>
</comment>
<dbReference type="InterPro" id="IPR029052">
    <property type="entry name" value="Metallo-depent_PP-like"/>
</dbReference>
<dbReference type="Proteomes" id="UP001209570">
    <property type="component" value="Unassembled WGS sequence"/>
</dbReference>
<evidence type="ECO:0000256" key="3">
    <source>
        <dbReference type="SAM" id="Phobius"/>
    </source>
</evidence>
<accession>A0AAD5Q7Y7</accession>
<keyword evidence="2" id="KW-0378">Hydrolase</keyword>
<dbReference type="PANTHER" id="PTHR10161:SF62">
    <property type="entry name" value="CALCINEURIN-LIKE PHOSPHOESTERASE DOMAIN-CONTAINING PROTEIN"/>
    <property type="match status" value="1"/>
</dbReference>
<keyword evidence="3" id="KW-0812">Transmembrane</keyword>
<feature type="domain" description="Calcineurin-like phosphoesterase" evidence="4">
    <location>
        <begin position="91"/>
        <end position="310"/>
    </location>
</feature>
<evidence type="ECO:0000313" key="6">
    <source>
        <dbReference type="Proteomes" id="UP001209570"/>
    </source>
</evidence>
<dbReference type="SUPFAM" id="SSF56300">
    <property type="entry name" value="Metallo-dependent phosphatases"/>
    <property type="match status" value="1"/>
</dbReference>
<name>A0AAD5Q7Y7_PYTIN</name>
<dbReference type="EMBL" id="JAKCXM010000342">
    <property type="protein sequence ID" value="KAJ0395492.1"/>
    <property type="molecule type" value="Genomic_DNA"/>
</dbReference>
<dbReference type="GO" id="GO:0016787">
    <property type="term" value="F:hydrolase activity"/>
    <property type="evidence" value="ECO:0007669"/>
    <property type="project" value="UniProtKB-KW"/>
</dbReference>
<proteinExistence type="predicted"/>
<dbReference type="Pfam" id="PF00149">
    <property type="entry name" value="Metallophos"/>
    <property type="match status" value="1"/>
</dbReference>
<evidence type="ECO:0000256" key="2">
    <source>
        <dbReference type="ARBA" id="ARBA00022801"/>
    </source>
</evidence>
<keyword evidence="1" id="KW-0732">Signal</keyword>
<sequence length="387" mass="43476">MSDEDVLLEEGAREHDNAKDKRKSFAATINATYLHYEKVVKMVVLAIVGAWGVIVLGYVIFAPSKATAGDVITVQNAPGGIAEDAFPLSTRFLVIGDYGTGDDSQIKVAQTFKKHAGSLDPRPVFVISAGDQVYEHGITSAEDPVLATRFEKMYEHPNLQVPWYITIGNHDCEGSINAMLQYAGMKNSLWYMPQRYYKIDRPVAPKTIIRMIVLDECDLVCGQEPRNVRCKEPMNKQSSPETRSQQYRWIEQALSADKPAGVDRMWKVVVGHWGVFSYAGNADTPELIQSLDPLLKKYKVHAYFSGHDHCMQHIKKYQNGWAMNYFVSGAGGYRVHDLKPNARANSDLVHAAMTHGFMSALMTRDLFRVQLIDKTGDILYTTDVQYE</sequence>
<evidence type="ECO:0000256" key="1">
    <source>
        <dbReference type="ARBA" id="ARBA00022729"/>
    </source>
</evidence>
<reference evidence="5" key="1">
    <citation type="submission" date="2021-12" db="EMBL/GenBank/DDBJ databases">
        <title>Prjna785345.</title>
        <authorList>
            <person name="Rujirawat T."/>
            <person name="Krajaejun T."/>
        </authorList>
    </citation>
    <scope>NUCLEOTIDE SEQUENCE</scope>
    <source>
        <strain evidence="5">Pi057C3</strain>
    </source>
</reference>
<evidence type="ECO:0000313" key="5">
    <source>
        <dbReference type="EMBL" id="KAJ0395492.1"/>
    </source>
</evidence>
<dbReference type="AlphaFoldDB" id="A0AAD5Q7Y7"/>
<feature type="transmembrane region" description="Helical" evidence="3">
    <location>
        <begin position="42"/>
        <end position="61"/>
    </location>
</feature>
<evidence type="ECO:0000259" key="4">
    <source>
        <dbReference type="Pfam" id="PF00149"/>
    </source>
</evidence>
<keyword evidence="3" id="KW-1133">Transmembrane helix</keyword>
<keyword evidence="6" id="KW-1185">Reference proteome</keyword>
<organism evidence="5 6">
    <name type="scientific">Pythium insidiosum</name>
    <name type="common">Pythiosis disease agent</name>
    <dbReference type="NCBI Taxonomy" id="114742"/>
    <lineage>
        <taxon>Eukaryota</taxon>
        <taxon>Sar</taxon>
        <taxon>Stramenopiles</taxon>
        <taxon>Oomycota</taxon>
        <taxon>Peronosporomycetes</taxon>
        <taxon>Pythiales</taxon>
        <taxon>Pythiaceae</taxon>
        <taxon>Pythium</taxon>
    </lineage>
</organism>